<comment type="caution">
    <text evidence="1">The sequence shown here is derived from an EMBL/GenBank/DDBJ whole genome shotgun (WGS) entry which is preliminary data.</text>
</comment>
<organism evidence="1">
    <name type="scientific">marine sediment metagenome</name>
    <dbReference type="NCBI Taxonomy" id="412755"/>
    <lineage>
        <taxon>unclassified sequences</taxon>
        <taxon>metagenomes</taxon>
        <taxon>ecological metagenomes</taxon>
    </lineage>
</organism>
<gene>
    <name evidence="1" type="ORF">LCGC14_1511510</name>
</gene>
<proteinExistence type="predicted"/>
<dbReference type="EMBL" id="LAZR01011097">
    <property type="protein sequence ID" value="KKM63440.1"/>
    <property type="molecule type" value="Genomic_DNA"/>
</dbReference>
<accession>A0A0F9LGQ9</accession>
<evidence type="ECO:0000313" key="1">
    <source>
        <dbReference type="EMBL" id="KKM63440.1"/>
    </source>
</evidence>
<dbReference type="AlphaFoldDB" id="A0A0F9LGQ9"/>
<sequence>CTQEYMEGKYGKINQCKRCLELQLEEPKGEYKFGV</sequence>
<reference evidence="1" key="1">
    <citation type="journal article" date="2015" name="Nature">
        <title>Complex archaea that bridge the gap between prokaryotes and eukaryotes.</title>
        <authorList>
            <person name="Spang A."/>
            <person name="Saw J.H."/>
            <person name="Jorgensen S.L."/>
            <person name="Zaremba-Niedzwiedzka K."/>
            <person name="Martijn J."/>
            <person name="Lind A.E."/>
            <person name="van Eijk R."/>
            <person name="Schleper C."/>
            <person name="Guy L."/>
            <person name="Ettema T.J."/>
        </authorList>
    </citation>
    <scope>NUCLEOTIDE SEQUENCE</scope>
</reference>
<feature type="non-terminal residue" evidence="1">
    <location>
        <position position="1"/>
    </location>
</feature>
<protein>
    <submittedName>
        <fullName evidence="1">Uncharacterized protein</fullName>
    </submittedName>
</protein>
<name>A0A0F9LGQ9_9ZZZZ</name>